<organism evidence="2 3">
    <name type="scientific">Hibiscus trionum</name>
    <name type="common">Flower of an hour</name>
    <dbReference type="NCBI Taxonomy" id="183268"/>
    <lineage>
        <taxon>Eukaryota</taxon>
        <taxon>Viridiplantae</taxon>
        <taxon>Streptophyta</taxon>
        <taxon>Embryophyta</taxon>
        <taxon>Tracheophyta</taxon>
        <taxon>Spermatophyta</taxon>
        <taxon>Magnoliopsida</taxon>
        <taxon>eudicotyledons</taxon>
        <taxon>Gunneridae</taxon>
        <taxon>Pentapetalae</taxon>
        <taxon>rosids</taxon>
        <taxon>malvids</taxon>
        <taxon>Malvales</taxon>
        <taxon>Malvaceae</taxon>
        <taxon>Malvoideae</taxon>
        <taxon>Hibiscus</taxon>
    </lineage>
</organism>
<feature type="region of interest" description="Disordered" evidence="1">
    <location>
        <begin position="47"/>
        <end position="112"/>
    </location>
</feature>
<dbReference type="EMBL" id="BSYR01000027">
    <property type="protein sequence ID" value="GMI95715.1"/>
    <property type="molecule type" value="Genomic_DNA"/>
</dbReference>
<accession>A0A9W7IGB7</accession>
<proteinExistence type="predicted"/>
<protein>
    <submittedName>
        <fullName evidence="2">Uncharacterized protein</fullName>
    </submittedName>
</protein>
<comment type="caution">
    <text evidence="2">The sequence shown here is derived from an EMBL/GenBank/DDBJ whole genome shotgun (WGS) entry which is preliminary data.</text>
</comment>
<dbReference type="Proteomes" id="UP001165190">
    <property type="component" value="Unassembled WGS sequence"/>
</dbReference>
<sequence>MSSRGNIHGQEAQEYDIQILMREFTRVMRAELEPIHGRITQLKISQRDCTTRVEPQEEQEAEFGANNVHQAPPPNPRRNDQRGREPLDDDLSNIKVSVPQFQGISDPEAYLA</sequence>
<gene>
    <name evidence="2" type="ORF">HRI_003240800</name>
</gene>
<reference evidence="2" key="1">
    <citation type="submission" date="2023-05" db="EMBL/GenBank/DDBJ databases">
        <title>Genome and transcriptome analyses reveal genes involved in the formation of fine ridges on petal epidermal cells in Hibiscus trionum.</title>
        <authorList>
            <person name="Koshimizu S."/>
            <person name="Masuda S."/>
            <person name="Ishii T."/>
            <person name="Shirasu K."/>
            <person name="Hoshino A."/>
            <person name="Arita M."/>
        </authorList>
    </citation>
    <scope>NUCLEOTIDE SEQUENCE</scope>
    <source>
        <strain evidence="2">Hamamatsu line</strain>
    </source>
</reference>
<feature type="compositionally biased region" description="Basic and acidic residues" evidence="1">
    <location>
        <begin position="77"/>
        <end position="86"/>
    </location>
</feature>
<evidence type="ECO:0000313" key="2">
    <source>
        <dbReference type="EMBL" id="GMI95715.1"/>
    </source>
</evidence>
<evidence type="ECO:0000313" key="3">
    <source>
        <dbReference type="Proteomes" id="UP001165190"/>
    </source>
</evidence>
<keyword evidence="3" id="KW-1185">Reference proteome</keyword>
<name>A0A9W7IGB7_HIBTR</name>
<evidence type="ECO:0000256" key="1">
    <source>
        <dbReference type="SAM" id="MobiDB-lite"/>
    </source>
</evidence>
<dbReference type="AlphaFoldDB" id="A0A9W7IGB7"/>